<evidence type="ECO:0000313" key="1">
    <source>
        <dbReference type="EMBL" id="QFI36576.1"/>
    </source>
</evidence>
<dbReference type="Proteomes" id="UP000327424">
    <property type="component" value="Chromosome"/>
</dbReference>
<evidence type="ECO:0000313" key="2">
    <source>
        <dbReference type="Proteomes" id="UP000327424"/>
    </source>
</evidence>
<dbReference type="AlphaFoldDB" id="A0A5J6WFE5"/>
<keyword evidence="2" id="KW-1185">Reference proteome</keyword>
<name>A0A5J6WFE5_MORMI</name>
<dbReference type="OrthoDB" id="6400702at2"/>
<dbReference type="KEGG" id="mmaa:FR932_01385"/>
<evidence type="ECO:0008006" key="3">
    <source>
        <dbReference type="Google" id="ProtNLM"/>
    </source>
</evidence>
<sequence length="105" mass="11746">MACTDVELMANIKALSADANAAISAEELTLCDELLLQRQYLIEQLVALANPAQCPRSHAFLLHIMAEDQTQITRLNTLKSGIESQQVTTKRRSKSINRYLAIKQF</sequence>
<protein>
    <recommendedName>
        <fullName evidence="3">Flagellar protein FliT</fullName>
    </recommendedName>
</protein>
<organism evidence="1 2">
    <name type="scientific">Moritella marina ATCC 15381</name>
    <dbReference type="NCBI Taxonomy" id="1202962"/>
    <lineage>
        <taxon>Bacteria</taxon>
        <taxon>Pseudomonadati</taxon>
        <taxon>Pseudomonadota</taxon>
        <taxon>Gammaproteobacteria</taxon>
        <taxon>Alteromonadales</taxon>
        <taxon>Moritellaceae</taxon>
        <taxon>Moritella</taxon>
    </lineage>
</organism>
<dbReference type="RefSeq" id="WP_019440881.1">
    <property type="nucleotide sequence ID" value="NZ_ALOE01000011.1"/>
</dbReference>
<reference evidence="1 2" key="1">
    <citation type="submission" date="2019-09" db="EMBL/GenBank/DDBJ databases">
        <title>Hybrid Assembly of the complete Genome of the Deep-Sea Bacterium Moritella marina from long Nanopore and Illumina reads.</title>
        <authorList>
            <person name="Magin S."/>
            <person name="Georgoulis A."/>
            <person name="Papadimitriou K."/>
            <person name="Iliakis G."/>
            <person name="Vorgias C.E."/>
        </authorList>
    </citation>
    <scope>NUCLEOTIDE SEQUENCE [LARGE SCALE GENOMIC DNA]</scope>
    <source>
        <strain evidence="1 2">MP-1</strain>
    </source>
</reference>
<proteinExistence type="predicted"/>
<dbReference type="EMBL" id="CP044399">
    <property type="protein sequence ID" value="QFI36576.1"/>
    <property type="molecule type" value="Genomic_DNA"/>
</dbReference>
<accession>A0A5J6WFE5</accession>
<gene>
    <name evidence="1" type="ORF">FR932_01385</name>
</gene>